<name>A0ABX1T9N0_9PROT</name>
<evidence type="ECO:0000313" key="2">
    <source>
        <dbReference type="EMBL" id="NMQ06353.1"/>
    </source>
</evidence>
<keyword evidence="3" id="KW-1185">Reference proteome</keyword>
<protein>
    <submittedName>
        <fullName evidence="2">Class I SAM-dependent methyltransferase</fullName>
    </submittedName>
</protein>
<dbReference type="CDD" id="cd02440">
    <property type="entry name" value="AdoMet_MTases"/>
    <property type="match status" value="1"/>
</dbReference>
<dbReference type="GO" id="GO:0008168">
    <property type="term" value="F:methyltransferase activity"/>
    <property type="evidence" value="ECO:0007669"/>
    <property type="project" value="UniProtKB-KW"/>
</dbReference>
<keyword evidence="2" id="KW-0808">Transferase</keyword>
<evidence type="ECO:0000313" key="3">
    <source>
        <dbReference type="Proteomes" id="UP000886469"/>
    </source>
</evidence>
<keyword evidence="2" id="KW-0489">Methyltransferase</keyword>
<dbReference type="SUPFAM" id="SSF53335">
    <property type="entry name" value="S-adenosyl-L-methionine-dependent methyltransferases"/>
    <property type="match status" value="1"/>
</dbReference>
<dbReference type="GO" id="GO:0032259">
    <property type="term" value="P:methylation"/>
    <property type="evidence" value="ECO:0007669"/>
    <property type="project" value="UniProtKB-KW"/>
</dbReference>
<dbReference type="PANTHER" id="PTHR42912:SF80">
    <property type="entry name" value="METHYLTRANSFERASE DOMAIN-CONTAINING PROTEIN"/>
    <property type="match status" value="1"/>
</dbReference>
<feature type="domain" description="Methyltransferase type 11" evidence="1">
    <location>
        <begin position="40"/>
        <end position="128"/>
    </location>
</feature>
<evidence type="ECO:0000259" key="1">
    <source>
        <dbReference type="Pfam" id="PF08241"/>
    </source>
</evidence>
<dbReference type="Proteomes" id="UP000886469">
    <property type="component" value="Unassembled WGS sequence"/>
</dbReference>
<dbReference type="Gene3D" id="3.40.50.150">
    <property type="entry name" value="Vaccinia Virus protein VP39"/>
    <property type="match status" value="1"/>
</dbReference>
<gene>
    <name evidence="2" type="ORF">E4Q08_14370</name>
</gene>
<dbReference type="Pfam" id="PF08241">
    <property type="entry name" value="Methyltransf_11"/>
    <property type="match status" value="1"/>
</dbReference>
<dbReference type="RefSeq" id="WP_169070908.1">
    <property type="nucleotide sequence ID" value="NZ_JAZKUC010000001.1"/>
</dbReference>
<organism evidence="2 3">
    <name type="scientific">Candidatus Accumulibacter contiguus</name>
    <dbReference type="NCBI Taxonomy" id="2954381"/>
    <lineage>
        <taxon>Bacteria</taxon>
        <taxon>Pseudomonadati</taxon>
        <taxon>Pseudomonadota</taxon>
        <taxon>Betaproteobacteria</taxon>
        <taxon>Candidatus Accumulibacter</taxon>
    </lineage>
</organism>
<comment type="caution">
    <text evidence="2">The sequence shown here is derived from an EMBL/GenBank/DDBJ whole genome shotgun (WGS) entry which is preliminary data.</text>
</comment>
<dbReference type="PANTHER" id="PTHR42912">
    <property type="entry name" value="METHYLTRANSFERASE"/>
    <property type="match status" value="1"/>
</dbReference>
<accession>A0ABX1T9N0</accession>
<dbReference type="InterPro" id="IPR029063">
    <property type="entry name" value="SAM-dependent_MTases_sf"/>
</dbReference>
<sequence>MGSVVEWIDSSWYSAYAKNWDDAMFRERIIAHIKPDSVVLDLGAGAGIVAQMNFKGLAQKVCGVDLDPRVVDNPMLHEGRVSDARGIPYEDEVFDVVFSDNVFEHLDDPLSVYKEVSRVLKPGGVLLFKTPNKWHYMPTIARLTPHGFHQFVNRLRGRAEADTFPTRYRTNTKGDVSRLAAEAGFTVERIERIEGRPEYLRMTWPTYLAGALYERLVNSTSLLAPFRILLVGTLRKMV</sequence>
<reference evidence="2" key="1">
    <citation type="submission" date="2019-03" db="EMBL/GenBank/DDBJ databases">
        <title>Metabolic reconstructions from genomes of highly enriched 'Candidatus Accumulibacter' and 'Candidatus Competibacter' bioreactor populations.</title>
        <authorList>
            <person name="Annavajhala M.K."/>
            <person name="Welles L."/>
            <person name="Abbas B."/>
            <person name="Sorokin D."/>
            <person name="Park H."/>
            <person name="Van Loosdrecht M."/>
            <person name="Chandran K."/>
        </authorList>
    </citation>
    <scope>NUCLEOTIDE SEQUENCE</scope>
    <source>
        <strain evidence="2">SBR_L</strain>
    </source>
</reference>
<dbReference type="InterPro" id="IPR013216">
    <property type="entry name" value="Methyltransf_11"/>
</dbReference>
<dbReference type="EMBL" id="SPMX01000041">
    <property type="protein sequence ID" value="NMQ06353.1"/>
    <property type="molecule type" value="Genomic_DNA"/>
</dbReference>
<dbReference type="InterPro" id="IPR050508">
    <property type="entry name" value="Methyltransf_Superfamily"/>
</dbReference>
<proteinExistence type="predicted"/>